<proteinExistence type="predicted"/>
<evidence type="ECO:0008006" key="4">
    <source>
        <dbReference type="Google" id="ProtNLM"/>
    </source>
</evidence>
<keyword evidence="3" id="KW-1185">Reference proteome</keyword>
<dbReference type="RefSeq" id="WP_091581374.1">
    <property type="nucleotide sequence ID" value="NZ_FNDU01000002.1"/>
</dbReference>
<organism evidence="2 3">
    <name type="scientific">Alteribacillus bidgolensis</name>
    <dbReference type="NCBI Taxonomy" id="930129"/>
    <lineage>
        <taxon>Bacteria</taxon>
        <taxon>Bacillati</taxon>
        <taxon>Bacillota</taxon>
        <taxon>Bacilli</taxon>
        <taxon>Bacillales</taxon>
        <taxon>Bacillaceae</taxon>
        <taxon>Alteribacillus</taxon>
    </lineage>
</organism>
<evidence type="ECO:0000313" key="3">
    <source>
        <dbReference type="Proteomes" id="UP000199017"/>
    </source>
</evidence>
<evidence type="ECO:0000313" key="2">
    <source>
        <dbReference type="EMBL" id="SDH69638.1"/>
    </source>
</evidence>
<evidence type="ECO:0000256" key="1">
    <source>
        <dbReference type="SAM" id="MobiDB-lite"/>
    </source>
</evidence>
<feature type="compositionally biased region" description="Basic residues" evidence="1">
    <location>
        <begin position="1"/>
        <end position="10"/>
    </location>
</feature>
<dbReference type="AlphaFoldDB" id="A0A1G8EI95"/>
<reference evidence="2 3" key="1">
    <citation type="submission" date="2016-10" db="EMBL/GenBank/DDBJ databases">
        <authorList>
            <person name="de Groot N.N."/>
        </authorList>
    </citation>
    <scope>NUCLEOTIDE SEQUENCE [LARGE SCALE GENOMIC DNA]</scope>
    <source>
        <strain evidence="3">P4B,CCM 7963,CECT 7998,DSM 25260,IBRC-M 10614,KCTC 13821</strain>
    </source>
</reference>
<name>A0A1G8EI95_9BACI</name>
<protein>
    <recommendedName>
        <fullName evidence="4">Cytosolic protein</fullName>
    </recommendedName>
</protein>
<dbReference type="Proteomes" id="UP000199017">
    <property type="component" value="Unassembled WGS sequence"/>
</dbReference>
<feature type="compositionally biased region" description="Basic and acidic residues" evidence="1">
    <location>
        <begin position="85"/>
        <end position="101"/>
    </location>
</feature>
<dbReference type="OrthoDB" id="2376226at2"/>
<feature type="region of interest" description="Disordered" evidence="1">
    <location>
        <begin position="77"/>
        <end position="101"/>
    </location>
</feature>
<gene>
    <name evidence="2" type="ORF">SAMN05216352_102241</name>
</gene>
<feature type="region of interest" description="Disordered" evidence="1">
    <location>
        <begin position="1"/>
        <end position="21"/>
    </location>
</feature>
<accession>A0A1G8EI95</accession>
<dbReference type="EMBL" id="FNDU01000002">
    <property type="protein sequence ID" value="SDH69638.1"/>
    <property type="molecule type" value="Genomic_DNA"/>
</dbReference>
<sequence length="101" mass="11945">MEDKYKKHRQAHESSNSYTDFANVETSRRYLTSETLPEGPYGSPVNRELGKNTPWKEGQRHYSPFNYEYKAFHQNIPRQFPGAHPVHDDPKKQEEYLDTSK</sequence>
<dbReference type="STRING" id="930129.SAMN05216352_102241"/>
<feature type="region of interest" description="Disordered" evidence="1">
    <location>
        <begin position="33"/>
        <end position="58"/>
    </location>
</feature>